<feature type="non-terminal residue" evidence="3">
    <location>
        <position position="318"/>
    </location>
</feature>
<evidence type="ECO:0000256" key="2">
    <source>
        <dbReference type="ARBA" id="ARBA00022801"/>
    </source>
</evidence>
<dbReference type="InterPro" id="IPR050792">
    <property type="entry name" value="ADP-ribosylglycohydrolase"/>
</dbReference>
<dbReference type="InterPro" id="IPR036705">
    <property type="entry name" value="Ribosyl_crysJ1_sf"/>
</dbReference>
<organism evidence="3">
    <name type="scientific">marine sediment metagenome</name>
    <dbReference type="NCBI Taxonomy" id="412755"/>
    <lineage>
        <taxon>unclassified sequences</taxon>
        <taxon>metagenomes</taxon>
        <taxon>ecological metagenomes</taxon>
    </lineage>
</organism>
<comment type="caution">
    <text evidence="3">The sequence shown here is derived from an EMBL/GenBank/DDBJ whole genome shotgun (WGS) entry which is preliminary data.</text>
</comment>
<name>A0A0F9LND6_9ZZZZ</name>
<dbReference type="InterPro" id="IPR005502">
    <property type="entry name" value="Ribosyl_crysJ1"/>
</dbReference>
<evidence type="ECO:0000313" key="3">
    <source>
        <dbReference type="EMBL" id="KKM96584.1"/>
    </source>
</evidence>
<comment type="similarity">
    <text evidence="1">Belongs to the ADP-ribosylglycohydrolase family.</text>
</comment>
<proteinExistence type="inferred from homology"/>
<evidence type="ECO:0000256" key="1">
    <source>
        <dbReference type="ARBA" id="ARBA00010702"/>
    </source>
</evidence>
<reference evidence="3" key="1">
    <citation type="journal article" date="2015" name="Nature">
        <title>Complex archaea that bridge the gap between prokaryotes and eukaryotes.</title>
        <authorList>
            <person name="Spang A."/>
            <person name="Saw J.H."/>
            <person name="Jorgensen S.L."/>
            <person name="Zaremba-Niedzwiedzka K."/>
            <person name="Martijn J."/>
            <person name="Lind A.E."/>
            <person name="van Eijk R."/>
            <person name="Schleper C."/>
            <person name="Guy L."/>
            <person name="Ettema T.J."/>
        </authorList>
    </citation>
    <scope>NUCLEOTIDE SEQUENCE</scope>
</reference>
<keyword evidence="2" id="KW-0378">Hydrolase</keyword>
<accession>A0A0F9LND6</accession>
<dbReference type="Pfam" id="PF03747">
    <property type="entry name" value="ADP_ribosyl_GH"/>
    <property type="match status" value="1"/>
</dbReference>
<evidence type="ECO:0008006" key="4">
    <source>
        <dbReference type="Google" id="ProtNLM"/>
    </source>
</evidence>
<dbReference type="EMBL" id="LAZR01005861">
    <property type="protein sequence ID" value="KKM96584.1"/>
    <property type="molecule type" value="Genomic_DNA"/>
</dbReference>
<protein>
    <recommendedName>
        <fullName evidence="4">ADP-ribosylglycohydrolase</fullName>
    </recommendedName>
</protein>
<dbReference type="GO" id="GO:0016787">
    <property type="term" value="F:hydrolase activity"/>
    <property type="evidence" value="ECO:0007669"/>
    <property type="project" value="UniProtKB-KW"/>
</dbReference>
<dbReference type="Gene3D" id="1.10.4080.10">
    <property type="entry name" value="ADP-ribosylation/Crystallin J1"/>
    <property type="match status" value="1"/>
</dbReference>
<dbReference type="SUPFAM" id="SSF101478">
    <property type="entry name" value="ADP-ribosylglycohydrolase"/>
    <property type="match status" value="1"/>
</dbReference>
<dbReference type="PANTHER" id="PTHR16222:SF24">
    <property type="entry name" value="ADP-RIBOSYLHYDROLASE ARH3"/>
    <property type="match status" value="1"/>
</dbReference>
<sequence length="318" mass="35233">MIYLLIYFNQLAKMKIDYLDKFDGTLLGVAIGDTLGHPFEGILRRDIHSKFEDFGEFIQNNKRLFNTYTDDSQLTLHTAKALIHGNGFTYDNFISEYINWLDDPPIGPGYGCISSIRKLKNGISWQQAASNSGGNGTAMRIAPVGLFYSNNIEILKKIAIKSSNITHSHPAASAGAIIVARAIAFLLEKAPKIDFSIEEFFDVLISSISNSQEEIWEEFIKILFKLKSNLHLPIEAGLIRFSQIGVKSPYFIEDFLGKAFVHPYTISTVVCSIFLFLKCRNSFKECIFELATAGGDSDTVGAIGGSLAGAYFGLKNIP</sequence>
<dbReference type="PANTHER" id="PTHR16222">
    <property type="entry name" value="ADP-RIBOSYLGLYCOHYDROLASE"/>
    <property type="match status" value="1"/>
</dbReference>
<gene>
    <name evidence="3" type="ORF">LCGC14_1176590</name>
</gene>
<dbReference type="AlphaFoldDB" id="A0A0F9LND6"/>